<evidence type="ECO:0000313" key="13">
    <source>
        <dbReference type="Proteomes" id="UP000677244"/>
    </source>
</evidence>
<feature type="active site" evidence="9">
    <location>
        <position position="8"/>
    </location>
</feature>
<dbReference type="InterPro" id="IPR013750">
    <property type="entry name" value="GHMP_kinase_C_dom"/>
</dbReference>
<evidence type="ECO:0000256" key="1">
    <source>
        <dbReference type="ARBA" id="ARBA00009684"/>
    </source>
</evidence>
<comment type="pathway">
    <text evidence="9">Isoprenoid biosynthesis; isopentenyl diphosphate biosynthesis via DXP pathway; isopentenyl diphosphate from 1-deoxy-D-xylulose 5-phosphate: step 3/6.</text>
</comment>
<evidence type="ECO:0000256" key="6">
    <source>
        <dbReference type="ARBA" id="ARBA00022777"/>
    </source>
</evidence>
<keyword evidence="7 9" id="KW-0067">ATP-binding</keyword>
<dbReference type="NCBIfam" id="TIGR00154">
    <property type="entry name" value="ispE"/>
    <property type="match status" value="1"/>
</dbReference>
<comment type="catalytic activity">
    <reaction evidence="9">
        <text>4-CDP-2-C-methyl-D-erythritol + ATP = 4-CDP-2-C-methyl-D-erythritol 2-phosphate + ADP + H(+)</text>
        <dbReference type="Rhea" id="RHEA:18437"/>
        <dbReference type="ChEBI" id="CHEBI:15378"/>
        <dbReference type="ChEBI" id="CHEBI:30616"/>
        <dbReference type="ChEBI" id="CHEBI:57823"/>
        <dbReference type="ChEBI" id="CHEBI:57919"/>
        <dbReference type="ChEBI" id="CHEBI:456216"/>
        <dbReference type="EC" id="2.7.1.148"/>
    </reaction>
</comment>
<dbReference type="Pfam" id="PF08544">
    <property type="entry name" value="GHMP_kinases_C"/>
    <property type="match status" value="1"/>
</dbReference>
<dbReference type="PANTHER" id="PTHR43527">
    <property type="entry name" value="4-DIPHOSPHOCYTIDYL-2-C-METHYL-D-ERYTHRITOL KINASE, CHLOROPLASTIC"/>
    <property type="match status" value="1"/>
</dbReference>
<feature type="domain" description="GHMP kinase N-terminal" evidence="10">
    <location>
        <begin position="82"/>
        <end position="157"/>
    </location>
</feature>
<evidence type="ECO:0000256" key="7">
    <source>
        <dbReference type="ARBA" id="ARBA00022840"/>
    </source>
</evidence>
<dbReference type="InterPro" id="IPR004424">
    <property type="entry name" value="IspE"/>
</dbReference>
<dbReference type="PIRSF" id="PIRSF010376">
    <property type="entry name" value="IspE"/>
    <property type="match status" value="1"/>
</dbReference>
<evidence type="ECO:0000256" key="4">
    <source>
        <dbReference type="ARBA" id="ARBA00022679"/>
    </source>
</evidence>
<comment type="similarity">
    <text evidence="1 9">Belongs to the GHMP kinase family. IspE subfamily.</text>
</comment>
<dbReference type="InterPro" id="IPR014721">
    <property type="entry name" value="Ribsml_uS5_D2-typ_fold_subgr"/>
</dbReference>
<comment type="function">
    <text evidence="9">Catalyzes the phosphorylation of the position 2 hydroxy group of 4-diphosphocytidyl-2C-methyl-D-erythritol.</text>
</comment>
<name>A0ABS3YYB2_9BACT</name>
<dbReference type="Proteomes" id="UP000677244">
    <property type="component" value="Unassembled WGS sequence"/>
</dbReference>
<keyword evidence="9" id="KW-0414">Isoprene biosynthesis</keyword>
<gene>
    <name evidence="9" type="primary">ispE</name>
    <name evidence="12" type="ORF">J7I42_21630</name>
</gene>
<keyword evidence="5 9" id="KW-0547">Nucleotide-binding</keyword>
<organism evidence="12 13">
    <name type="scientific">Niastella soli</name>
    <dbReference type="NCBI Taxonomy" id="2821487"/>
    <lineage>
        <taxon>Bacteria</taxon>
        <taxon>Pseudomonadati</taxon>
        <taxon>Bacteroidota</taxon>
        <taxon>Chitinophagia</taxon>
        <taxon>Chitinophagales</taxon>
        <taxon>Chitinophagaceae</taxon>
        <taxon>Niastella</taxon>
    </lineage>
</organism>
<evidence type="ECO:0000256" key="2">
    <source>
        <dbReference type="ARBA" id="ARBA00012052"/>
    </source>
</evidence>
<evidence type="ECO:0000256" key="9">
    <source>
        <dbReference type="HAMAP-Rule" id="MF_00061"/>
    </source>
</evidence>
<feature type="binding site" evidence="9">
    <location>
        <begin position="110"/>
        <end position="120"/>
    </location>
    <ligand>
        <name>ATP</name>
        <dbReference type="ChEBI" id="CHEBI:30616"/>
    </ligand>
</feature>
<evidence type="ECO:0000256" key="5">
    <source>
        <dbReference type="ARBA" id="ARBA00022741"/>
    </source>
</evidence>
<dbReference type="Gene3D" id="3.30.70.890">
    <property type="entry name" value="GHMP kinase, C-terminal domain"/>
    <property type="match status" value="1"/>
</dbReference>
<protein>
    <recommendedName>
        <fullName evidence="3 9">4-diphosphocytidyl-2-C-methyl-D-erythritol kinase</fullName>
        <shortName evidence="9">CMK</shortName>
        <ecNumber evidence="2 9">2.7.1.148</ecNumber>
    </recommendedName>
    <alternativeName>
        <fullName evidence="8 9">4-(cytidine-5'-diphospho)-2-C-methyl-D-erythritol kinase</fullName>
    </alternativeName>
</protein>
<evidence type="ECO:0000259" key="11">
    <source>
        <dbReference type="Pfam" id="PF08544"/>
    </source>
</evidence>
<dbReference type="RefSeq" id="WP_209140961.1">
    <property type="nucleotide sequence ID" value="NZ_JAGHKO010000005.1"/>
</dbReference>
<proteinExistence type="inferred from homology"/>
<dbReference type="GO" id="GO:0050515">
    <property type="term" value="F:4-(cytidine 5'-diphospho)-2-C-methyl-D-erythritol kinase activity"/>
    <property type="evidence" value="ECO:0007669"/>
    <property type="project" value="UniProtKB-EC"/>
</dbReference>
<comment type="caution">
    <text evidence="12">The sequence shown here is derived from an EMBL/GenBank/DDBJ whole genome shotgun (WGS) entry which is preliminary data.</text>
</comment>
<reference evidence="12 13" key="1">
    <citation type="submission" date="2021-03" db="EMBL/GenBank/DDBJ databases">
        <title>Assistant Professor.</title>
        <authorList>
            <person name="Huq M.A."/>
        </authorList>
    </citation>
    <scope>NUCLEOTIDE SEQUENCE [LARGE SCALE GENOMIC DNA]</scope>
    <source>
        <strain evidence="12 13">MAH-29</strain>
    </source>
</reference>
<dbReference type="InterPro" id="IPR020568">
    <property type="entry name" value="Ribosomal_Su5_D2-typ_SF"/>
</dbReference>
<dbReference type="SUPFAM" id="SSF54211">
    <property type="entry name" value="Ribosomal protein S5 domain 2-like"/>
    <property type="match status" value="1"/>
</dbReference>
<feature type="domain" description="GHMP kinase C-terminal" evidence="11">
    <location>
        <begin position="220"/>
        <end position="269"/>
    </location>
</feature>
<dbReference type="Gene3D" id="3.30.230.10">
    <property type="match status" value="1"/>
</dbReference>
<dbReference type="InterPro" id="IPR006204">
    <property type="entry name" value="GHMP_kinase_N_dom"/>
</dbReference>
<dbReference type="HAMAP" id="MF_00061">
    <property type="entry name" value="IspE"/>
    <property type="match status" value="1"/>
</dbReference>
<keyword evidence="6 9" id="KW-0418">Kinase</keyword>
<keyword evidence="13" id="KW-1185">Reference proteome</keyword>
<evidence type="ECO:0000313" key="12">
    <source>
        <dbReference type="EMBL" id="MBO9202906.1"/>
    </source>
</evidence>
<evidence type="ECO:0000256" key="3">
    <source>
        <dbReference type="ARBA" id="ARBA00017473"/>
    </source>
</evidence>
<dbReference type="EMBL" id="JAGHKO010000005">
    <property type="protein sequence ID" value="MBO9202906.1"/>
    <property type="molecule type" value="Genomic_DNA"/>
</dbReference>
<dbReference type="PANTHER" id="PTHR43527:SF2">
    <property type="entry name" value="4-DIPHOSPHOCYTIDYL-2-C-METHYL-D-ERYTHRITOL KINASE, CHLOROPLASTIC"/>
    <property type="match status" value="1"/>
</dbReference>
<keyword evidence="4 9" id="KW-0808">Transferase</keyword>
<evidence type="ECO:0000259" key="10">
    <source>
        <dbReference type="Pfam" id="PF00288"/>
    </source>
</evidence>
<dbReference type="InterPro" id="IPR036554">
    <property type="entry name" value="GHMP_kinase_C_sf"/>
</dbReference>
<feature type="active site" evidence="9">
    <location>
        <position position="152"/>
    </location>
</feature>
<dbReference type="EC" id="2.7.1.148" evidence="2 9"/>
<accession>A0ABS3YYB2</accession>
<dbReference type="SUPFAM" id="SSF55060">
    <property type="entry name" value="GHMP Kinase, C-terminal domain"/>
    <property type="match status" value="1"/>
</dbReference>
<sequence>MVSFPNCKINLGLHVTRKREDGYHDLETIFYPLPLRDGLEVVKADPDKSGQTAETGNRQWEMGNGVSLHASGLTVHGNPEDNLCIKAYNLLKKDFPQLGQIDLYLHKAIPMGAGLGGGSADGAFTLQLLNDKFQLGLSREKLLDYALQLGSDCPFFIINKACFATGRGELLQAIQLDLSAYSFLVVHPGVHINTGWAFSQLTPAPSPQPLPDIIQQPVTSWRNILTNDFEAPVCKHHPALQAIKDELYKSGALYASMTGSGSCFFGIFLKNQLPAIQWPANYLSFTIE</sequence>
<dbReference type="Pfam" id="PF00288">
    <property type="entry name" value="GHMP_kinases_N"/>
    <property type="match status" value="1"/>
</dbReference>
<evidence type="ECO:0000256" key="8">
    <source>
        <dbReference type="ARBA" id="ARBA00032554"/>
    </source>
</evidence>